<feature type="transmembrane region" description="Helical" evidence="1">
    <location>
        <begin position="39"/>
        <end position="60"/>
    </location>
</feature>
<feature type="transmembrane region" description="Helical" evidence="1">
    <location>
        <begin position="7"/>
        <end position="27"/>
    </location>
</feature>
<feature type="transmembrane region" description="Helical" evidence="1">
    <location>
        <begin position="67"/>
        <end position="91"/>
    </location>
</feature>
<keyword evidence="1" id="KW-0812">Transmembrane</keyword>
<gene>
    <name evidence="2" type="ORF">C8D97_10489</name>
</gene>
<keyword evidence="1" id="KW-1133">Transmembrane helix</keyword>
<evidence type="ECO:0000313" key="2">
    <source>
        <dbReference type="EMBL" id="PWK52871.1"/>
    </source>
</evidence>
<evidence type="ECO:0000256" key="1">
    <source>
        <dbReference type="SAM" id="Phobius"/>
    </source>
</evidence>
<evidence type="ECO:0008006" key="4">
    <source>
        <dbReference type="Google" id="ProtNLM"/>
    </source>
</evidence>
<dbReference type="Gene3D" id="2.60.120.430">
    <property type="entry name" value="Galactose-binding lectin"/>
    <property type="match status" value="1"/>
</dbReference>
<dbReference type="RefSeq" id="WP_109762856.1">
    <property type="nucleotide sequence ID" value="NZ_QGGU01000004.1"/>
</dbReference>
<dbReference type="Proteomes" id="UP000245790">
    <property type="component" value="Unassembled WGS sequence"/>
</dbReference>
<dbReference type="AlphaFoldDB" id="A0A316FVX8"/>
<comment type="caution">
    <text evidence="2">The sequence shown here is derived from an EMBL/GenBank/DDBJ whole genome shotgun (WGS) entry which is preliminary data.</text>
</comment>
<feature type="transmembrane region" description="Helical" evidence="1">
    <location>
        <begin position="126"/>
        <end position="145"/>
    </location>
</feature>
<dbReference type="OrthoDB" id="9760450at2"/>
<name>A0A316FVX8_9GAMM</name>
<proteinExistence type="predicted"/>
<reference evidence="2 3" key="1">
    <citation type="submission" date="2018-05" db="EMBL/GenBank/DDBJ databases">
        <title>Genomic Encyclopedia of Type Strains, Phase IV (KMG-IV): sequencing the most valuable type-strain genomes for metagenomic binning, comparative biology and taxonomic classification.</title>
        <authorList>
            <person name="Goeker M."/>
        </authorList>
    </citation>
    <scope>NUCLEOTIDE SEQUENCE [LARGE SCALE GENOMIC DNA]</scope>
    <source>
        <strain evidence="2 3">DSM 25350</strain>
    </source>
</reference>
<organism evidence="2 3">
    <name type="scientific">Pleionea mediterranea</name>
    <dbReference type="NCBI Taxonomy" id="523701"/>
    <lineage>
        <taxon>Bacteria</taxon>
        <taxon>Pseudomonadati</taxon>
        <taxon>Pseudomonadota</taxon>
        <taxon>Gammaproteobacteria</taxon>
        <taxon>Oceanospirillales</taxon>
        <taxon>Pleioneaceae</taxon>
        <taxon>Pleionea</taxon>
    </lineage>
</organism>
<dbReference type="NCBIfam" id="NF037970">
    <property type="entry name" value="vanZ_1"/>
    <property type="match status" value="1"/>
</dbReference>
<feature type="transmembrane region" description="Helical" evidence="1">
    <location>
        <begin position="97"/>
        <end position="117"/>
    </location>
</feature>
<evidence type="ECO:0000313" key="3">
    <source>
        <dbReference type="Proteomes" id="UP000245790"/>
    </source>
</evidence>
<keyword evidence="1" id="KW-0472">Membrane</keyword>
<keyword evidence="3" id="KW-1185">Reference proteome</keyword>
<protein>
    <recommendedName>
        <fullName evidence="4">VanZ like protein</fullName>
    </recommendedName>
</protein>
<accession>A0A316FVX8</accession>
<dbReference type="EMBL" id="QGGU01000004">
    <property type="protein sequence ID" value="PWK52871.1"/>
    <property type="molecule type" value="Genomic_DNA"/>
</dbReference>
<sequence>MPIAKSLFRFATLGATAFLLAMLFMGGPDISESRLLNELWQTGHFFLFALLIISITQLPVFKQASFLALLCWSLVFSVVLGGLTEVIQLLIGRDFEMMDIANDALGGITGAIIVQLFRQSRYWHKLVLTLPSILLAFVGTQNFWLTVIDESHMKKSFPVLADFSHQTELTRWHYQSALLSLYRAEDKAGNTGANGPEAYRHKSQQLKALFQPSKSPTITLKELIPDWRNARFFQFSVYNTTSTSLQLTVKVSDKLHAKNYYAFNDRYNKTLTLQPGWNHHSIDLNEIKTSPATRAMQMDNIDSVSWYLHQPKSPVLLYFDDIKLSN</sequence>